<evidence type="ECO:0000256" key="1">
    <source>
        <dbReference type="SAM" id="Phobius"/>
    </source>
</evidence>
<comment type="caution">
    <text evidence="2">The sequence shown here is derived from an EMBL/GenBank/DDBJ whole genome shotgun (WGS) entry which is preliminary data.</text>
</comment>
<dbReference type="OrthoDB" id="8958760at2759"/>
<name>A0A9Q0ETE7_9TELE</name>
<dbReference type="EMBL" id="JANIIK010000038">
    <property type="protein sequence ID" value="KAJ3610277.1"/>
    <property type="molecule type" value="Genomic_DNA"/>
</dbReference>
<dbReference type="Proteomes" id="UP001148018">
    <property type="component" value="Unassembled WGS sequence"/>
</dbReference>
<sequence>MSAWKGIWCPVQDPNCTRITETLSSWNDSSVSRYRLVDLSRVLGHKPPTTASSQVLTEAPPPFPTVDVPDHAHYTIGSVVLLIGITGIIGNVLVIYAFTK</sequence>
<accession>A0A9Q0ETE7</accession>
<keyword evidence="1" id="KW-0472">Membrane</keyword>
<protein>
    <submittedName>
        <fullName evidence="2">Uncharacterized protein</fullName>
    </submittedName>
</protein>
<evidence type="ECO:0000313" key="3">
    <source>
        <dbReference type="Proteomes" id="UP001148018"/>
    </source>
</evidence>
<keyword evidence="1" id="KW-0812">Transmembrane</keyword>
<proteinExistence type="predicted"/>
<keyword evidence="1" id="KW-1133">Transmembrane helix</keyword>
<gene>
    <name evidence="2" type="ORF">NHX12_022370</name>
</gene>
<organism evidence="2 3">
    <name type="scientific">Muraenolepis orangiensis</name>
    <name type="common">Patagonian moray cod</name>
    <dbReference type="NCBI Taxonomy" id="630683"/>
    <lineage>
        <taxon>Eukaryota</taxon>
        <taxon>Metazoa</taxon>
        <taxon>Chordata</taxon>
        <taxon>Craniata</taxon>
        <taxon>Vertebrata</taxon>
        <taxon>Euteleostomi</taxon>
        <taxon>Actinopterygii</taxon>
        <taxon>Neopterygii</taxon>
        <taxon>Teleostei</taxon>
        <taxon>Neoteleostei</taxon>
        <taxon>Acanthomorphata</taxon>
        <taxon>Zeiogadaria</taxon>
        <taxon>Gadariae</taxon>
        <taxon>Gadiformes</taxon>
        <taxon>Muraenolepidoidei</taxon>
        <taxon>Muraenolepididae</taxon>
        <taxon>Muraenolepis</taxon>
    </lineage>
</organism>
<dbReference type="AlphaFoldDB" id="A0A9Q0ETE7"/>
<dbReference type="SUPFAM" id="SSF81321">
    <property type="entry name" value="Family A G protein-coupled receptor-like"/>
    <property type="match status" value="1"/>
</dbReference>
<reference evidence="2" key="1">
    <citation type="submission" date="2022-07" db="EMBL/GenBank/DDBJ databases">
        <title>Chromosome-level genome of Muraenolepis orangiensis.</title>
        <authorList>
            <person name="Kim J."/>
        </authorList>
    </citation>
    <scope>NUCLEOTIDE SEQUENCE</scope>
    <source>
        <strain evidence="2">KU_S4_2022</strain>
        <tissue evidence="2">Muscle</tissue>
    </source>
</reference>
<feature type="transmembrane region" description="Helical" evidence="1">
    <location>
        <begin position="74"/>
        <end position="98"/>
    </location>
</feature>
<keyword evidence="3" id="KW-1185">Reference proteome</keyword>
<evidence type="ECO:0000313" key="2">
    <source>
        <dbReference type="EMBL" id="KAJ3610277.1"/>
    </source>
</evidence>